<feature type="domain" description="Conserved oligomeric Golgi complex subunit 3 N-terminal" evidence="10">
    <location>
        <begin position="96"/>
        <end position="238"/>
    </location>
</feature>
<dbReference type="KEGG" id="ccin:107274636"/>
<evidence type="ECO:0000259" key="11">
    <source>
        <dbReference type="Pfam" id="PF20671"/>
    </source>
</evidence>
<dbReference type="GO" id="GO:0007030">
    <property type="term" value="P:Golgi organization"/>
    <property type="evidence" value="ECO:0007669"/>
    <property type="project" value="TreeGrafter"/>
</dbReference>
<dbReference type="InterPro" id="IPR048685">
    <property type="entry name" value="COG3_C"/>
</dbReference>
<evidence type="ECO:0000256" key="3">
    <source>
        <dbReference type="ARBA" id="ARBA00020976"/>
    </source>
</evidence>
<dbReference type="GO" id="GO:0005801">
    <property type="term" value="C:cis-Golgi network"/>
    <property type="evidence" value="ECO:0007669"/>
    <property type="project" value="InterPro"/>
</dbReference>
<evidence type="ECO:0000259" key="10">
    <source>
        <dbReference type="Pfam" id="PF04136"/>
    </source>
</evidence>
<evidence type="ECO:0000256" key="1">
    <source>
        <dbReference type="ARBA" id="ARBA00004395"/>
    </source>
</evidence>
<dbReference type="Pfam" id="PF20671">
    <property type="entry name" value="COG3_C"/>
    <property type="match status" value="1"/>
</dbReference>
<evidence type="ECO:0000313" key="13">
    <source>
        <dbReference type="RefSeq" id="XP_015609408.1"/>
    </source>
</evidence>
<keyword evidence="7" id="KW-0472">Membrane</keyword>
<comment type="subcellular location">
    <subcellularLocation>
        <location evidence="1">Golgi apparatus membrane</location>
        <topology evidence="1">Peripheral membrane protein</topology>
    </subcellularLocation>
</comment>
<dbReference type="PANTHER" id="PTHR13302">
    <property type="entry name" value="CONSERVED OLIGOMERIC GOLGI COMPLEX COMPONENT 3"/>
    <property type="match status" value="1"/>
</dbReference>
<evidence type="ECO:0000256" key="6">
    <source>
        <dbReference type="ARBA" id="ARBA00023034"/>
    </source>
</evidence>
<keyword evidence="12" id="KW-1185">Reference proteome</keyword>
<dbReference type="InterPro" id="IPR007265">
    <property type="entry name" value="COG_su3"/>
</dbReference>
<dbReference type="Pfam" id="PF04136">
    <property type="entry name" value="COG3_N"/>
    <property type="match status" value="1"/>
</dbReference>
<evidence type="ECO:0000256" key="8">
    <source>
        <dbReference type="ARBA" id="ARBA00031339"/>
    </source>
</evidence>
<dbReference type="CTD" id="83548"/>
<evidence type="ECO:0000256" key="9">
    <source>
        <dbReference type="SAM" id="MobiDB-lite"/>
    </source>
</evidence>
<dbReference type="InterPro" id="IPR048320">
    <property type="entry name" value="COG3_N"/>
</dbReference>
<dbReference type="Proteomes" id="UP000694920">
    <property type="component" value="Unplaced"/>
</dbReference>
<dbReference type="GO" id="GO:0000139">
    <property type="term" value="C:Golgi membrane"/>
    <property type="evidence" value="ECO:0007669"/>
    <property type="project" value="UniProtKB-SubCell"/>
</dbReference>
<proteinExistence type="inferred from homology"/>
<feature type="compositionally biased region" description="Polar residues" evidence="9">
    <location>
        <begin position="861"/>
        <end position="881"/>
    </location>
</feature>
<evidence type="ECO:0000313" key="12">
    <source>
        <dbReference type="Proteomes" id="UP000694920"/>
    </source>
</evidence>
<feature type="domain" description="Conserved oligomeric Golgi complex subunit 3 C-terminal" evidence="11">
    <location>
        <begin position="263"/>
        <end position="611"/>
    </location>
</feature>
<dbReference type="GO" id="GO:0006886">
    <property type="term" value="P:intracellular protein transport"/>
    <property type="evidence" value="ECO:0007669"/>
    <property type="project" value="InterPro"/>
</dbReference>
<evidence type="ECO:0000256" key="7">
    <source>
        <dbReference type="ARBA" id="ARBA00023136"/>
    </source>
</evidence>
<dbReference type="RefSeq" id="XP_015609408.1">
    <property type="nucleotide sequence ID" value="XM_015753922.2"/>
</dbReference>
<keyword evidence="5" id="KW-0653">Protein transport</keyword>
<feature type="region of interest" description="Disordered" evidence="9">
    <location>
        <begin position="842"/>
        <end position="881"/>
    </location>
</feature>
<organism evidence="12 13">
    <name type="scientific">Cephus cinctus</name>
    <name type="common">Wheat stem sawfly</name>
    <dbReference type="NCBI Taxonomy" id="211228"/>
    <lineage>
        <taxon>Eukaryota</taxon>
        <taxon>Metazoa</taxon>
        <taxon>Ecdysozoa</taxon>
        <taxon>Arthropoda</taxon>
        <taxon>Hexapoda</taxon>
        <taxon>Insecta</taxon>
        <taxon>Pterygota</taxon>
        <taxon>Neoptera</taxon>
        <taxon>Endopterygota</taxon>
        <taxon>Hymenoptera</taxon>
        <taxon>Cephoidea</taxon>
        <taxon>Cephidae</taxon>
        <taxon>Cephus</taxon>
    </lineage>
</organism>
<comment type="similarity">
    <text evidence="2">Belongs to the COG3 family.</text>
</comment>
<keyword evidence="4" id="KW-0813">Transport</keyword>
<evidence type="ECO:0000256" key="2">
    <source>
        <dbReference type="ARBA" id="ARBA00009936"/>
    </source>
</evidence>
<gene>
    <name evidence="13" type="primary">LOC107274636</name>
</gene>
<feature type="compositionally biased region" description="Polar residues" evidence="9">
    <location>
        <begin position="842"/>
        <end position="852"/>
    </location>
</feature>
<protein>
    <recommendedName>
        <fullName evidence="3">Conserved oligomeric Golgi complex subunit 3</fullName>
    </recommendedName>
    <alternativeName>
        <fullName evidence="8">Component of oligomeric Golgi complex 3</fullName>
    </alternativeName>
</protein>
<dbReference type="GO" id="GO:0017119">
    <property type="term" value="C:Golgi transport complex"/>
    <property type="evidence" value="ECO:0007669"/>
    <property type="project" value="TreeGrafter"/>
</dbReference>
<sequence length="881" mass="100661">MAKSKSIPDNLIKWDVPEDPLAPLTDCQKEWLVSLQEEVSSLDVVTHECLPETLSQESDGNQTDVKRIETYQELLQCYTGLEERYMSAEDTKYVAYLEQLKSRRQECHDLCLKIENALVDFSTLSKQYTTVSSKTTSLHDASEQLISDQEKLNSFIDSISDHVKYFKEVDHIMEKLEAPTISVNSEIFFNLLNQLDTNMDFVQNNPTFKESNIYLVKYRHCQSKAITLMQHYIFNLLSNATKSILNPKETGNMKMENTDAALALFYGRFQTILPKVKLIIEQIETKSYKRQEYDSLLLECHQYYLTQRGLVLGPSVQKALQKVKEKYNGDHCSLVRHSCALLLHASIDEHRLFYQFFSKPSSGLTAYLEGLCTSLYDTLRPFIIHINHLETLAEICCILRIEMLDEHVQNNSEPLQGFGNICLQLLHDVQERLVFRAHLYLQSDILNYNPSAGDLAYPEKLKMMEDIAESLREESHQIRLKRISLSSSDNSTFEPISRSHITMDPINQKPHIGNSPADLHGMWYPTVRRTLVCLSRLYRCVDRPVFQSLSQEAISICVQSIESAKQKIQSRSTQLDAELFQVKHLLILREQIAPFQVDFTIKEYSLDFSKVKTAAFGLLEKRSRLFTLSNNALLEFLLEGAPQMKEQLIDSRKYVDAKLKYTCQRLIQNATYLLIEPLVKFLEEAKLYVNSDGTSSIRQKSFGNTQEIAAIVSEALRLIKFKLPGIQQSMQLYLANRETECILFRPIKNNIVAAFTQLSQLLSNNYNADELLLIGCPLPEQVSVMLSSTSLVQGKSVQSQKSNSDEEQVQTARQIENAFVSSKCTDNSDVEQRTDIARYLQSISGQTQNPSEEPQLEGSEIFSQNTGAHLHNTSNSDNVKP</sequence>
<keyword evidence="6" id="KW-0333">Golgi apparatus</keyword>
<evidence type="ECO:0000256" key="5">
    <source>
        <dbReference type="ARBA" id="ARBA00022927"/>
    </source>
</evidence>
<dbReference type="AlphaFoldDB" id="A0AAJ7CFN8"/>
<name>A0AAJ7CFN8_CEPCN</name>
<accession>A0AAJ7CFN8</accession>
<reference evidence="13" key="1">
    <citation type="submission" date="2025-08" db="UniProtKB">
        <authorList>
            <consortium name="RefSeq"/>
        </authorList>
    </citation>
    <scope>IDENTIFICATION</scope>
</reference>
<evidence type="ECO:0000256" key="4">
    <source>
        <dbReference type="ARBA" id="ARBA00022448"/>
    </source>
</evidence>
<dbReference type="PANTHER" id="PTHR13302:SF8">
    <property type="entry name" value="CONSERVED OLIGOMERIC GOLGI COMPLEX SUBUNIT 3"/>
    <property type="match status" value="1"/>
</dbReference>
<dbReference type="GeneID" id="107274636"/>
<dbReference type="GO" id="GO:0006891">
    <property type="term" value="P:intra-Golgi vesicle-mediated transport"/>
    <property type="evidence" value="ECO:0007669"/>
    <property type="project" value="TreeGrafter"/>
</dbReference>